<dbReference type="PANTHER" id="PTHR30096">
    <property type="entry name" value="4,5-DOPA DIOXYGENASE EXTRADIOL-LIKE PROTEIN"/>
    <property type="match status" value="1"/>
</dbReference>
<gene>
    <name evidence="8" type="ORF">E0W69_018700</name>
</gene>
<evidence type="ECO:0000256" key="6">
    <source>
        <dbReference type="SAM" id="SignalP"/>
    </source>
</evidence>
<evidence type="ECO:0000256" key="5">
    <source>
        <dbReference type="ARBA" id="ARBA00023002"/>
    </source>
</evidence>
<dbReference type="KEGG" id="arac:E0W69_018700"/>
<dbReference type="RefSeq" id="WP_131331583.1">
    <property type="nucleotide sequence ID" value="NZ_CP044016.1"/>
</dbReference>
<dbReference type="GO" id="GO:0008270">
    <property type="term" value="F:zinc ion binding"/>
    <property type="evidence" value="ECO:0007669"/>
    <property type="project" value="InterPro"/>
</dbReference>
<dbReference type="PIRSF" id="PIRSF006157">
    <property type="entry name" value="Doxgns_DODA"/>
    <property type="match status" value="1"/>
</dbReference>
<evidence type="ECO:0000256" key="4">
    <source>
        <dbReference type="ARBA" id="ARBA00022833"/>
    </source>
</evidence>
<accession>A0A5P2G5S9</accession>
<evidence type="ECO:0000313" key="9">
    <source>
        <dbReference type="Proteomes" id="UP000292424"/>
    </source>
</evidence>
<keyword evidence="6" id="KW-0732">Signal</keyword>
<name>A0A5P2G5S9_9BACT</name>
<dbReference type="Gene3D" id="3.40.830.10">
    <property type="entry name" value="LigB-like"/>
    <property type="match status" value="1"/>
</dbReference>
<dbReference type="GO" id="GO:0016702">
    <property type="term" value="F:oxidoreductase activity, acting on single donors with incorporation of molecular oxygen, incorporation of two atoms of oxygen"/>
    <property type="evidence" value="ECO:0007669"/>
    <property type="project" value="UniProtKB-ARBA"/>
</dbReference>
<dbReference type="PANTHER" id="PTHR30096:SF0">
    <property type="entry name" value="4,5-DOPA DIOXYGENASE EXTRADIOL-LIKE PROTEIN"/>
    <property type="match status" value="1"/>
</dbReference>
<organism evidence="8 9">
    <name type="scientific">Rhizosphaericola mali</name>
    <dbReference type="NCBI Taxonomy" id="2545455"/>
    <lineage>
        <taxon>Bacteria</taxon>
        <taxon>Pseudomonadati</taxon>
        <taxon>Bacteroidota</taxon>
        <taxon>Chitinophagia</taxon>
        <taxon>Chitinophagales</taxon>
        <taxon>Chitinophagaceae</taxon>
        <taxon>Rhizosphaericola</taxon>
    </lineage>
</organism>
<protein>
    <submittedName>
        <fullName evidence="8">Dioxygenase</fullName>
    </submittedName>
</protein>
<dbReference type="OrthoDB" id="632824at2"/>
<dbReference type="AlphaFoldDB" id="A0A5P2G5S9"/>
<sequence length="275" mass="31436">MHRKEFLKMMAILPLLKSSNGLAQLLLANKPFPVTERMPVFFVGHQDFSKTPHQTPFTKNLRTMGASVTPIAILVMSAHWLTLGDTFVNLNSQFSTPEYPSKGAPEIGKLIMNETNTKEEQSRDLDHGAWSVLRHLSPDAKVPVLELSIDMSKPLDYHYQLARQLSNLRTRGVLIVGSGNIVHNLDMSALKFWSSKPYDWAMEFDNWVKDRIDERDFSSLFQFEKLGKVADYSVPTMDHYLPMLYCLSLCESDETITHTFTEVTRGLSFRCFRIS</sequence>
<evidence type="ECO:0000259" key="7">
    <source>
        <dbReference type="Pfam" id="PF02900"/>
    </source>
</evidence>
<dbReference type="CDD" id="cd07363">
    <property type="entry name" value="45_DOPA_Dioxygenase"/>
    <property type="match status" value="1"/>
</dbReference>
<dbReference type="GO" id="GO:0008198">
    <property type="term" value="F:ferrous iron binding"/>
    <property type="evidence" value="ECO:0007669"/>
    <property type="project" value="InterPro"/>
</dbReference>
<dbReference type="Pfam" id="PF02900">
    <property type="entry name" value="LigB"/>
    <property type="match status" value="1"/>
</dbReference>
<dbReference type="Proteomes" id="UP000292424">
    <property type="component" value="Chromosome"/>
</dbReference>
<keyword evidence="8" id="KW-0223">Dioxygenase</keyword>
<feature type="signal peptide" evidence="6">
    <location>
        <begin position="1"/>
        <end position="23"/>
    </location>
</feature>
<dbReference type="EMBL" id="CP044016">
    <property type="protein sequence ID" value="QES90597.1"/>
    <property type="molecule type" value="Genomic_DNA"/>
</dbReference>
<dbReference type="SUPFAM" id="SSF53213">
    <property type="entry name" value="LigB-like"/>
    <property type="match status" value="1"/>
</dbReference>
<reference evidence="8 9" key="1">
    <citation type="submission" date="2019-09" db="EMBL/GenBank/DDBJ databases">
        <title>Complete genome sequence of Arachidicoccus sp. B3-10 isolated from apple orchard soil.</title>
        <authorList>
            <person name="Kim H.S."/>
            <person name="Han K.-I."/>
            <person name="Suh M.K."/>
            <person name="Lee K.C."/>
            <person name="Eom M.K."/>
            <person name="Kim J.-S."/>
            <person name="Kang S.W."/>
            <person name="Sin Y."/>
            <person name="Lee J.-S."/>
        </authorList>
    </citation>
    <scope>NUCLEOTIDE SEQUENCE [LARGE SCALE GENOMIC DNA]</scope>
    <source>
        <strain evidence="8 9">B3-10</strain>
    </source>
</reference>
<keyword evidence="5" id="KW-0560">Oxidoreductase</keyword>
<evidence type="ECO:0000256" key="1">
    <source>
        <dbReference type="ARBA" id="ARBA00001947"/>
    </source>
</evidence>
<comment type="cofactor">
    <cofactor evidence="1">
        <name>Zn(2+)</name>
        <dbReference type="ChEBI" id="CHEBI:29105"/>
    </cofactor>
</comment>
<dbReference type="InterPro" id="IPR014436">
    <property type="entry name" value="Extradiol_dOase_DODA"/>
</dbReference>
<dbReference type="InterPro" id="IPR004183">
    <property type="entry name" value="Xdiol_dOase_suB"/>
</dbReference>
<keyword evidence="3" id="KW-0479">Metal-binding</keyword>
<proteinExistence type="inferred from homology"/>
<feature type="domain" description="Extradiol ring-cleavage dioxygenase class III enzyme subunit B" evidence="7">
    <location>
        <begin position="62"/>
        <end position="257"/>
    </location>
</feature>
<evidence type="ECO:0000256" key="2">
    <source>
        <dbReference type="ARBA" id="ARBA00007581"/>
    </source>
</evidence>
<feature type="chain" id="PRO_5024381297" evidence="6">
    <location>
        <begin position="24"/>
        <end position="275"/>
    </location>
</feature>
<evidence type="ECO:0000313" key="8">
    <source>
        <dbReference type="EMBL" id="QES90597.1"/>
    </source>
</evidence>
<keyword evidence="4" id="KW-0862">Zinc</keyword>
<evidence type="ECO:0000256" key="3">
    <source>
        <dbReference type="ARBA" id="ARBA00022723"/>
    </source>
</evidence>
<comment type="similarity">
    <text evidence="2">Belongs to the DODA-type extradiol aromatic ring-opening dioxygenase family.</text>
</comment>
<keyword evidence="9" id="KW-1185">Reference proteome</keyword>